<keyword evidence="4" id="KW-0804">Transcription</keyword>
<comment type="caution">
    <text evidence="8">The sequence shown here is derived from an EMBL/GenBank/DDBJ whole genome shotgun (WGS) entry which is preliminary data.</text>
</comment>
<dbReference type="Gene3D" id="1.10.1740.10">
    <property type="match status" value="1"/>
</dbReference>
<protein>
    <submittedName>
        <fullName evidence="8">RNA polymerase sigma-70 factor (ECF subfamily)</fullName>
    </submittedName>
</protein>
<dbReference type="EMBL" id="JAGINP010000028">
    <property type="protein sequence ID" value="MBP2296214.1"/>
    <property type="molecule type" value="Genomic_DNA"/>
</dbReference>
<dbReference type="Gene3D" id="1.10.10.10">
    <property type="entry name" value="Winged helix-like DNA-binding domain superfamily/Winged helix DNA-binding domain"/>
    <property type="match status" value="1"/>
</dbReference>
<sequence length="170" mass="19331">MPTAFESELIETIPDLHRFAHKLTGERSAAEDLVQDCLERALCNMDKFQPGTNLQAWLMTILRNLFFTERRRSRICSFCELGDNDRAIPPAQPWHVALQEVGEAMDRLAPERRDLVDMVVMEGAAYQDAAARLGIPVGTIRSRLARVREQIRGNLEHRQPTRRPAARPSA</sequence>
<dbReference type="CDD" id="cd06171">
    <property type="entry name" value="Sigma70_r4"/>
    <property type="match status" value="1"/>
</dbReference>
<dbReference type="NCBIfam" id="TIGR02937">
    <property type="entry name" value="sigma70-ECF"/>
    <property type="match status" value="1"/>
</dbReference>
<dbReference type="SUPFAM" id="SSF88946">
    <property type="entry name" value="Sigma2 domain of RNA polymerase sigma factors"/>
    <property type="match status" value="1"/>
</dbReference>
<dbReference type="InterPro" id="IPR036388">
    <property type="entry name" value="WH-like_DNA-bd_sf"/>
</dbReference>
<feature type="region of interest" description="Disordered" evidence="5">
    <location>
        <begin position="151"/>
        <end position="170"/>
    </location>
</feature>
<dbReference type="RefSeq" id="WP_209771066.1">
    <property type="nucleotide sequence ID" value="NZ_JAGINP010000028.1"/>
</dbReference>
<keyword evidence="3" id="KW-0731">Sigma factor</keyword>
<dbReference type="InterPro" id="IPR039425">
    <property type="entry name" value="RNA_pol_sigma-70-like"/>
</dbReference>
<evidence type="ECO:0000256" key="3">
    <source>
        <dbReference type="ARBA" id="ARBA00023082"/>
    </source>
</evidence>
<dbReference type="PANTHER" id="PTHR43133">
    <property type="entry name" value="RNA POLYMERASE ECF-TYPE SIGMA FACTO"/>
    <property type="match status" value="1"/>
</dbReference>
<dbReference type="InterPro" id="IPR013249">
    <property type="entry name" value="RNA_pol_sigma70_r4_t2"/>
</dbReference>
<dbReference type="Proteomes" id="UP000781958">
    <property type="component" value="Unassembled WGS sequence"/>
</dbReference>
<dbReference type="Pfam" id="PF08281">
    <property type="entry name" value="Sigma70_r4_2"/>
    <property type="match status" value="1"/>
</dbReference>
<name>A0ABS4SUI5_9PROT</name>
<dbReference type="InterPro" id="IPR007627">
    <property type="entry name" value="RNA_pol_sigma70_r2"/>
</dbReference>
<accession>A0ABS4SUI5</accession>
<evidence type="ECO:0000256" key="4">
    <source>
        <dbReference type="ARBA" id="ARBA00023163"/>
    </source>
</evidence>
<feature type="domain" description="RNA polymerase sigma-70 region 2" evidence="6">
    <location>
        <begin position="13"/>
        <end position="74"/>
    </location>
</feature>
<evidence type="ECO:0000313" key="8">
    <source>
        <dbReference type="EMBL" id="MBP2296214.1"/>
    </source>
</evidence>
<evidence type="ECO:0000313" key="9">
    <source>
        <dbReference type="Proteomes" id="UP000781958"/>
    </source>
</evidence>
<dbReference type="InterPro" id="IPR013324">
    <property type="entry name" value="RNA_pol_sigma_r3/r4-like"/>
</dbReference>
<dbReference type="Pfam" id="PF04542">
    <property type="entry name" value="Sigma70_r2"/>
    <property type="match status" value="1"/>
</dbReference>
<comment type="similarity">
    <text evidence="1">Belongs to the sigma-70 factor family. ECF subfamily.</text>
</comment>
<evidence type="ECO:0000259" key="6">
    <source>
        <dbReference type="Pfam" id="PF04542"/>
    </source>
</evidence>
<gene>
    <name evidence="8" type="ORF">J2851_006029</name>
</gene>
<dbReference type="InterPro" id="IPR013325">
    <property type="entry name" value="RNA_pol_sigma_r2"/>
</dbReference>
<keyword evidence="2" id="KW-0805">Transcription regulation</keyword>
<evidence type="ECO:0000256" key="2">
    <source>
        <dbReference type="ARBA" id="ARBA00023015"/>
    </source>
</evidence>
<organism evidence="8 9">
    <name type="scientific">Azospirillum rugosum</name>
    <dbReference type="NCBI Taxonomy" id="416170"/>
    <lineage>
        <taxon>Bacteria</taxon>
        <taxon>Pseudomonadati</taxon>
        <taxon>Pseudomonadota</taxon>
        <taxon>Alphaproteobacteria</taxon>
        <taxon>Rhodospirillales</taxon>
        <taxon>Azospirillaceae</taxon>
        <taxon>Azospirillum</taxon>
    </lineage>
</organism>
<dbReference type="PANTHER" id="PTHR43133:SF25">
    <property type="entry name" value="RNA POLYMERASE SIGMA FACTOR RFAY-RELATED"/>
    <property type="match status" value="1"/>
</dbReference>
<evidence type="ECO:0000259" key="7">
    <source>
        <dbReference type="Pfam" id="PF08281"/>
    </source>
</evidence>
<evidence type="ECO:0000256" key="1">
    <source>
        <dbReference type="ARBA" id="ARBA00010641"/>
    </source>
</evidence>
<keyword evidence="9" id="KW-1185">Reference proteome</keyword>
<reference evidence="8 9" key="1">
    <citation type="submission" date="2021-03" db="EMBL/GenBank/DDBJ databases">
        <title>Genomic Encyclopedia of Type Strains, Phase III (KMG-III): the genomes of soil and plant-associated and newly described type strains.</title>
        <authorList>
            <person name="Whitman W."/>
        </authorList>
    </citation>
    <scope>NUCLEOTIDE SEQUENCE [LARGE SCALE GENOMIC DNA]</scope>
    <source>
        <strain evidence="8 9">IMMIB AFH-6</strain>
    </source>
</reference>
<feature type="compositionally biased region" description="Basic residues" evidence="5">
    <location>
        <begin position="160"/>
        <end position="170"/>
    </location>
</feature>
<proteinExistence type="inferred from homology"/>
<feature type="domain" description="RNA polymerase sigma factor 70 region 4 type 2" evidence="7">
    <location>
        <begin position="99"/>
        <end position="150"/>
    </location>
</feature>
<dbReference type="SUPFAM" id="SSF88659">
    <property type="entry name" value="Sigma3 and sigma4 domains of RNA polymerase sigma factors"/>
    <property type="match status" value="1"/>
</dbReference>
<evidence type="ECO:0000256" key="5">
    <source>
        <dbReference type="SAM" id="MobiDB-lite"/>
    </source>
</evidence>
<dbReference type="InterPro" id="IPR014284">
    <property type="entry name" value="RNA_pol_sigma-70_dom"/>
</dbReference>